<dbReference type="InterPro" id="IPR043128">
    <property type="entry name" value="Rev_trsase/Diguanyl_cyclase"/>
</dbReference>
<dbReference type="Proteomes" id="UP001558613">
    <property type="component" value="Unassembled WGS sequence"/>
</dbReference>
<accession>A0ABR3N7S5</accession>
<dbReference type="Gene3D" id="3.30.70.270">
    <property type="match status" value="1"/>
</dbReference>
<evidence type="ECO:0000313" key="2">
    <source>
        <dbReference type="Proteomes" id="UP001558613"/>
    </source>
</evidence>
<dbReference type="SUPFAM" id="SSF56672">
    <property type="entry name" value="DNA/RNA polymerases"/>
    <property type="match status" value="1"/>
</dbReference>
<evidence type="ECO:0000313" key="1">
    <source>
        <dbReference type="EMBL" id="KAL1272999.1"/>
    </source>
</evidence>
<name>A0ABR3N7S5_9TELE</name>
<gene>
    <name evidence="1" type="ORF">QQF64_028861</name>
</gene>
<dbReference type="PANTHER" id="PTHR37984">
    <property type="entry name" value="PROTEIN CBG26694"/>
    <property type="match status" value="1"/>
</dbReference>
<dbReference type="InterPro" id="IPR050951">
    <property type="entry name" value="Retrovirus_Pol_polyprotein"/>
</dbReference>
<sequence>MAALSLPTPPMFLLCLGQPSVPIHTWKKMFENYLVTIDATGDRGQRKGSGPFYYRHFVRVCHSEKKVQLLDAPESEVPEIVHVLEVEGKSLRDKIKCTVTIETEEVSPVLIELTVDMGSAVSILPHHLYKQQFSSSPLSPPQVKLVTYSKAPLPVIGCSAHVHFGDAVASTDAAKLRSFLGLTSWYSWFVPNYSSEEKPMRTCVRIVNIFSWTESAQKSFEKLKELIVNSL</sequence>
<organism evidence="1 2">
    <name type="scientific">Cirrhinus molitorella</name>
    <name type="common">mud carp</name>
    <dbReference type="NCBI Taxonomy" id="172907"/>
    <lineage>
        <taxon>Eukaryota</taxon>
        <taxon>Metazoa</taxon>
        <taxon>Chordata</taxon>
        <taxon>Craniata</taxon>
        <taxon>Vertebrata</taxon>
        <taxon>Euteleostomi</taxon>
        <taxon>Actinopterygii</taxon>
        <taxon>Neopterygii</taxon>
        <taxon>Teleostei</taxon>
        <taxon>Ostariophysi</taxon>
        <taxon>Cypriniformes</taxon>
        <taxon>Cyprinidae</taxon>
        <taxon>Labeoninae</taxon>
        <taxon>Labeonini</taxon>
        <taxon>Cirrhinus</taxon>
    </lineage>
</organism>
<keyword evidence="2" id="KW-1185">Reference proteome</keyword>
<dbReference type="InterPro" id="IPR043502">
    <property type="entry name" value="DNA/RNA_pol_sf"/>
</dbReference>
<dbReference type="EMBL" id="JAYMGO010000006">
    <property type="protein sequence ID" value="KAL1272999.1"/>
    <property type="molecule type" value="Genomic_DNA"/>
</dbReference>
<protein>
    <submittedName>
        <fullName evidence="1">Uncharacterized protein</fullName>
    </submittedName>
</protein>
<dbReference type="PANTHER" id="PTHR37984:SF5">
    <property type="entry name" value="PROTEIN NYNRIN-LIKE"/>
    <property type="match status" value="1"/>
</dbReference>
<reference evidence="1 2" key="1">
    <citation type="submission" date="2023-09" db="EMBL/GenBank/DDBJ databases">
        <authorList>
            <person name="Wang M."/>
        </authorList>
    </citation>
    <scope>NUCLEOTIDE SEQUENCE [LARGE SCALE GENOMIC DNA]</scope>
    <source>
        <strain evidence="1">GT-2023</strain>
        <tissue evidence="1">Liver</tissue>
    </source>
</reference>
<proteinExistence type="predicted"/>
<comment type="caution">
    <text evidence="1">The sequence shown here is derived from an EMBL/GenBank/DDBJ whole genome shotgun (WGS) entry which is preliminary data.</text>
</comment>